<reference evidence="1" key="1">
    <citation type="submission" date="2022-01" db="EMBL/GenBank/DDBJ databases">
        <authorList>
            <person name="King R."/>
        </authorList>
    </citation>
    <scope>NUCLEOTIDE SEQUENCE</scope>
</reference>
<dbReference type="EMBL" id="OV725081">
    <property type="protein sequence ID" value="CAH1403886.1"/>
    <property type="molecule type" value="Genomic_DNA"/>
</dbReference>
<protein>
    <submittedName>
        <fullName evidence="1">Uncharacterized protein</fullName>
    </submittedName>
</protein>
<organism evidence="1 2">
    <name type="scientific">Nezara viridula</name>
    <name type="common">Southern green stink bug</name>
    <name type="synonym">Cimex viridulus</name>
    <dbReference type="NCBI Taxonomy" id="85310"/>
    <lineage>
        <taxon>Eukaryota</taxon>
        <taxon>Metazoa</taxon>
        <taxon>Ecdysozoa</taxon>
        <taxon>Arthropoda</taxon>
        <taxon>Hexapoda</taxon>
        <taxon>Insecta</taxon>
        <taxon>Pterygota</taxon>
        <taxon>Neoptera</taxon>
        <taxon>Paraneoptera</taxon>
        <taxon>Hemiptera</taxon>
        <taxon>Heteroptera</taxon>
        <taxon>Panheteroptera</taxon>
        <taxon>Pentatomomorpha</taxon>
        <taxon>Pentatomoidea</taxon>
        <taxon>Pentatomidae</taxon>
        <taxon>Pentatominae</taxon>
        <taxon>Nezara</taxon>
    </lineage>
</organism>
<keyword evidence="2" id="KW-1185">Reference proteome</keyword>
<feature type="non-terminal residue" evidence="1">
    <location>
        <position position="31"/>
    </location>
</feature>
<evidence type="ECO:0000313" key="1">
    <source>
        <dbReference type="EMBL" id="CAH1403886.1"/>
    </source>
</evidence>
<gene>
    <name evidence="1" type="ORF">NEZAVI_LOCUS12401</name>
</gene>
<dbReference type="AlphaFoldDB" id="A0A9P0MUG3"/>
<accession>A0A9P0MUG3</accession>
<evidence type="ECO:0000313" key="2">
    <source>
        <dbReference type="Proteomes" id="UP001152798"/>
    </source>
</evidence>
<proteinExistence type="predicted"/>
<sequence length="31" mass="3902">MDKVIRFKSFSRCLYLTYWISPSKETRMLDW</sequence>
<dbReference type="Proteomes" id="UP001152798">
    <property type="component" value="Chromosome 5"/>
</dbReference>
<name>A0A9P0MUG3_NEZVI</name>